<dbReference type="InterPro" id="IPR036259">
    <property type="entry name" value="MFS_trans_sf"/>
</dbReference>
<dbReference type="Pfam" id="PF07690">
    <property type="entry name" value="MFS_1"/>
    <property type="match status" value="1"/>
</dbReference>
<dbReference type="InterPro" id="IPR011701">
    <property type="entry name" value="MFS"/>
</dbReference>
<dbReference type="PRINTS" id="PR01035">
    <property type="entry name" value="TCRTETA"/>
</dbReference>
<feature type="transmembrane region" description="Helical" evidence="8">
    <location>
        <begin position="352"/>
        <end position="377"/>
    </location>
</feature>
<feature type="transmembrane region" description="Helical" evidence="8">
    <location>
        <begin position="49"/>
        <end position="67"/>
    </location>
</feature>
<feature type="transmembrane region" description="Helical" evidence="8">
    <location>
        <begin position="248"/>
        <end position="271"/>
    </location>
</feature>
<keyword evidence="3" id="KW-0813">Transport</keyword>
<reference evidence="10" key="2">
    <citation type="submission" date="2014-07" db="EMBL/GenBank/DDBJ databases">
        <authorList>
            <person name="Hull J."/>
        </authorList>
    </citation>
    <scope>NUCLEOTIDE SEQUENCE</scope>
</reference>
<keyword evidence="7 8" id="KW-0472">Membrane</keyword>
<evidence type="ECO:0000256" key="8">
    <source>
        <dbReference type="SAM" id="Phobius"/>
    </source>
</evidence>
<evidence type="ECO:0000256" key="4">
    <source>
        <dbReference type="ARBA" id="ARBA00022692"/>
    </source>
</evidence>
<feature type="domain" description="Major facilitator superfamily (MFS) profile" evidence="9">
    <location>
        <begin position="13"/>
        <end position="413"/>
    </location>
</feature>
<keyword evidence="5" id="KW-0532">Neurotransmitter transport</keyword>
<evidence type="ECO:0000256" key="6">
    <source>
        <dbReference type="ARBA" id="ARBA00022989"/>
    </source>
</evidence>
<evidence type="ECO:0000313" key="10">
    <source>
        <dbReference type="EMBL" id="JAG12379.1"/>
    </source>
</evidence>
<dbReference type="EMBL" id="GBHO01031225">
    <property type="protein sequence ID" value="JAG12379.1"/>
    <property type="molecule type" value="Transcribed_RNA"/>
</dbReference>
<proteinExistence type="inferred from homology"/>
<evidence type="ECO:0000256" key="7">
    <source>
        <dbReference type="ARBA" id="ARBA00023136"/>
    </source>
</evidence>
<feature type="transmembrane region" description="Helical" evidence="8">
    <location>
        <begin position="103"/>
        <end position="132"/>
    </location>
</feature>
<dbReference type="CDD" id="cd17385">
    <property type="entry name" value="MFS_SLC18B1"/>
    <property type="match status" value="1"/>
</dbReference>
<feature type="transmembrane region" description="Helical" evidence="8">
    <location>
        <begin position="172"/>
        <end position="193"/>
    </location>
</feature>
<dbReference type="AlphaFoldDB" id="A0A0A9WX84"/>
<dbReference type="GO" id="GO:0016020">
    <property type="term" value="C:membrane"/>
    <property type="evidence" value="ECO:0007669"/>
    <property type="project" value="UniProtKB-SubCell"/>
</dbReference>
<dbReference type="SUPFAM" id="SSF103473">
    <property type="entry name" value="MFS general substrate transporter"/>
    <property type="match status" value="1"/>
</dbReference>
<feature type="transmembrane region" description="Helical" evidence="8">
    <location>
        <begin position="311"/>
        <end position="331"/>
    </location>
</feature>
<keyword evidence="6 8" id="KW-1133">Transmembrane helix</keyword>
<dbReference type="EMBL" id="GDHC01008978">
    <property type="protein sequence ID" value="JAQ09651.1"/>
    <property type="molecule type" value="Transcribed_RNA"/>
</dbReference>
<dbReference type="Gene3D" id="1.20.1250.20">
    <property type="entry name" value="MFS general substrate transporter like domains"/>
    <property type="match status" value="2"/>
</dbReference>
<dbReference type="InterPro" id="IPR001958">
    <property type="entry name" value="Tet-R_TetA/multi-R_MdtG-like"/>
</dbReference>
<organism evidence="10">
    <name type="scientific">Lygus hesperus</name>
    <name type="common">Western plant bug</name>
    <dbReference type="NCBI Taxonomy" id="30085"/>
    <lineage>
        <taxon>Eukaryota</taxon>
        <taxon>Metazoa</taxon>
        <taxon>Ecdysozoa</taxon>
        <taxon>Arthropoda</taxon>
        <taxon>Hexapoda</taxon>
        <taxon>Insecta</taxon>
        <taxon>Pterygota</taxon>
        <taxon>Neoptera</taxon>
        <taxon>Paraneoptera</taxon>
        <taxon>Hemiptera</taxon>
        <taxon>Heteroptera</taxon>
        <taxon>Panheteroptera</taxon>
        <taxon>Cimicomorpha</taxon>
        <taxon>Miridae</taxon>
        <taxon>Mirini</taxon>
        <taxon>Lygus</taxon>
    </lineage>
</organism>
<evidence type="ECO:0000259" key="9">
    <source>
        <dbReference type="PROSITE" id="PS50850"/>
    </source>
</evidence>
<accession>A0A0A9WX84</accession>
<evidence type="ECO:0000256" key="5">
    <source>
        <dbReference type="ARBA" id="ARBA00022775"/>
    </source>
</evidence>
<comment type="similarity">
    <text evidence="2">Belongs to the major facilitator superfamily. Vesicular transporter family.</text>
</comment>
<name>A0A0A9WX84_LYGHE</name>
<reference evidence="10" key="1">
    <citation type="journal article" date="2014" name="PLoS ONE">
        <title>Transcriptome-Based Identification of ABC Transporters in the Western Tarnished Plant Bug Lygus hesperus.</title>
        <authorList>
            <person name="Hull J.J."/>
            <person name="Chaney K."/>
            <person name="Geib S.M."/>
            <person name="Fabrick J.A."/>
            <person name="Brent C.S."/>
            <person name="Walsh D."/>
            <person name="Lavine L.C."/>
        </authorList>
    </citation>
    <scope>NUCLEOTIDE SEQUENCE</scope>
</reference>
<evidence type="ECO:0000256" key="2">
    <source>
        <dbReference type="ARBA" id="ARBA00006829"/>
    </source>
</evidence>
<evidence type="ECO:0000313" key="11">
    <source>
        <dbReference type="EMBL" id="JAQ09651.1"/>
    </source>
</evidence>
<protein>
    <submittedName>
        <fullName evidence="11">MFS-type transporter C6orf192</fullName>
    </submittedName>
</protein>
<feature type="transmembrane region" description="Helical" evidence="8">
    <location>
        <begin position="144"/>
        <end position="166"/>
    </location>
</feature>
<dbReference type="PANTHER" id="PTHR23506">
    <property type="entry name" value="GH10249P"/>
    <property type="match status" value="1"/>
</dbReference>
<reference evidence="11" key="3">
    <citation type="journal article" date="2016" name="Gigascience">
        <title>De novo construction of an expanded transcriptome assembly for the western tarnished plant bug, Lygus hesperus.</title>
        <authorList>
            <person name="Tassone E.E."/>
            <person name="Geib S.M."/>
            <person name="Hall B."/>
            <person name="Fabrick J.A."/>
            <person name="Brent C.S."/>
            <person name="Hull J.J."/>
        </authorList>
    </citation>
    <scope>NUCLEOTIDE SEQUENCE</scope>
</reference>
<evidence type="ECO:0000256" key="3">
    <source>
        <dbReference type="ARBA" id="ARBA00022448"/>
    </source>
</evidence>
<dbReference type="InterPro" id="IPR050930">
    <property type="entry name" value="MFS_Vesicular_Transporter"/>
</dbReference>
<feature type="transmembrane region" description="Helical" evidence="8">
    <location>
        <begin position="383"/>
        <end position="407"/>
    </location>
</feature>
<gene>
    <name evidence="11" type="primary">C6orf192</name>
    <name evidence="10" type="ORF">CM83_96716</name>
    <name evidence="11" type="ORF">g.88540</name>
</gene>
<sequence>MDLSSFSKRQILTLVVFSIADFCNAICVSLQAPFYPQEAERKGATATEYGLVFGIFELVVFLVSPFYGQHLNKIGPKFLFNGGIFTTGICAVLFGFLDKVEGHLPFIVLSFVIRIVEAMGNAAFLTASFAIIAKEFPDNVATTFASLETFFGLGLIVGPTVGGALYEIGGYTTPFVVLGSALFLSAVMTAFVLPDHAEHDVDKKHDANLTSVLRIPGVLLAAGSIVVTSMSIGFLSATLEPHLRQFKLSAMVLGLMFVINGGTYALTAPCWGWLCDKKMVPKLASLIGCVFIVIGFCLIGPAPFISDKTTLWVTIVGLVFHGLGIAALLVSSFTDALRTSIAHGFPNNLETYGLISGLWTSTFALGAFIGPSLAGILYDKWKFQWASMSIVILSIVIGMVVIAFLIFSRPRRMYKEIGKSSENFLIGARTYNSSGGLSEGGSAMKIKPPLVSSTASLPCERPPGMSGIIACNSYKNRHGTWHRRDSGALVDCNGYSSSFSSLEPGKYRYDSLA</sequence>
<comment type="subcellular location">
    <subcellularLocation>
        <location evidence="1">Membrane</location>
        <topology evidence="1">Multi-pass membrane protein</topology>
    </subcellularLocation>
</comment>
<evidence type="ECO:0000256" key="1">
    <source>
        <dbReference type="ARBA" id="ARBA00004141"/>
    </source>
</evidence>
<feature type="transmembrane region" description="Helical" evidence="8">
    <location>
        <begin position="283"/>
        <end position="305"/>
    </location>
</feature>
<feature type="transmembrane region" description="Helical" evidence="8">
    <location>
        <begin position="79"/>
        <end position="97"/>
    </location>
</feature>
<dbReference type="GO" id="GO:0022857">
    <property type="term" value="F:transmembrane transporter activity"/>
    <property type="evidence" value="ECO:0007669"/>
    <property type="project" value="InterPro"/>
</dbReference>
<keyword evidence="4 8" id="KW-0812">Transmembrane</keyword>
<dbReference type="PANTHER" id="PTHR23506:SF26">
    <property type="entry name" value="MFS-TYPE TRANSPORTER SLC18B1"/>
    <property type="match status" value="1"/>
</dbReference>
<feature type="transmembrane region" description="Helical" evidence="8">
    <location>
        <begin position="213"/>
        <end position="236"/>
    </location>
</feature>
<dbReference type="PROSITE" id="PS50850">
    <property type="entry name" value="MFS"/>
    <property type="match status" value="1"/>
</dbReference>
<dbReference type="InterPro" id="IPR020846">
    <property type="entry name" value="MFS_dom"/>
</dbReference>